<dbReference type="AlphaFoldDB" id="A0A2Z2PFI6"/>
<protein>
    <submittedName>
        <fullName evidence="8">Integrase</fullName>
    </submittedName>
</protein>
<evidence type="ECO:0000256" key="2">
    <source>
        <dbReference type="ARBA" id="ARBA00022908"/>
    </source>
</evidence>
<dbReference type="InterPro" id="IPR004107">
    <property type="entry name" value="Integrase_SAM-like_N"/>
</dbReference>
<dbReference type="GO" id="GO:0007059">
    <property type="term" value="P:chromosome segregation"/>
    <property type="evidence" value="ECO:0007669"/>
    <property type="project" value="UniProtKB-KW"/>
</dbReference>
<name>A0A2Z2PFI6_RHIRH</name>
<dbReference type="RefSeq" id="WP_010891605.1">
    <property type="nucleotide sequence ID" value="NZ_JAAMES010000038.1"/>
</dbReference>
<evidence type="ECO:0000259" key="6">
    <source>
        <dbReference type="PROSITE" id="PS51898"/>
    </source>
</evidence>
<dbReference type="InterPro" id="IPR044068">
    <property type="entry name" value="CB"/>
</dbReference>
<dbReference type="GO" id="GO:0015074">
    <property type="term" value="P:DNA integration"/>
    <property type="evidence" value="ECO:0007669"/>
    <property type="project" value="UniProtKB-KW"/>
</dbReference>
<feature type="domain" description="Tyr recombinase" evidence="6">
    <location>
        <begin position="120"/>
        <end position="309"/>
    </location>
</feature>
<dbReference type="PANTHER" id="PTHR30349:SF81">
    <property type="entry name" value="TYROSINE RECOMBINASE XERC"/>
    <property type="match status" value="1"/>
</dbReference>
<keyword evidence="1" id="KW-0159">Chromosome partition</keyword>
<dbReference type="InterPro" id="IPR050090">
    <property type="entry name" value="Tyrosine_recombinase_XerCD"/>
</dbReference>
<evidence type="ECO:0000256" key="1">
    <source>
        <dbReference type="ARBA" id="ARBA00022829"/>
    </source>
</evidence>
<organism evidence="8">
    <name type="scientific">Rhizobium rhizogenes</name>
    <name type="common">Agrobacterium rhizogenes</name>
    <dbReference type="NCBI Taxonomy" id="359"/>
    <lineage>
        <taxon>Bacteria</taxon>
        <taxon>Pseudomonadati</taxon>
        <taxon>Pseudomonadota</taxon>
        <taxon>Alphaproteobacteria</taxon>
        <taxon>Hyphomicrobiales</taxon>
        <taxon>Rhizobiaceae</taxon>
        <taxon>Rhizobium/Agrobacterium group</taxon>
        <taxon>Rhizobium</taxon>
    </lineage>
</organism>
<reference evidence="8" key="1">
    <citation type="submission" date="2016-10" db="EMBL/GenBank/DDBJ databases">
        <title>Agrobacterium Ti plasmids: Classification based on T-DNA and Vir regions organization.</title>
        <authorList>
            <person name="Nabi N."/>
            <person name="Vial L."/>
            <person name="Ben Hafsa A."/>
            <person name="Chapulliot D."/>
            <person name="Berard A."/>
            <person name="Chauveau A."/>
            <person name="Le Paslier M.-C."/>
            <person name="Harzallah Skhiri F."/>
            <person name="Brunel D."/>
            <person name="Nesme X."/>
            <person name="Chaouachi M."/>
        </authorList>
    </citation>
    <scope>NUCLEOTIDE SEQUENCE</scope>
    <source>
        <strain evidence="8">CFBP2692</strain>
        <plasmid evidence="8">pTi_CFBP2692</plasmid>
    </source>
</reference>
<dbReference type="Gene3D" id="1.10.150.130">
    <property type="match status" value="1"/>
</dbReference>
<dbReference type="SUPFAM" id="SSF56349">
    <property type="entry name" value="DNA breaking-rejoining enzymes"/>
    <property type="match status" value="1"/>
</dbReference>
<dbReference type="InterPro" id="IPR002104">
    <property type="entry name" value="Integrase_catalytic"/>
</dbReference>
<dbReference type="Gene3D" id="1.10.443.10">
    <property type="entry name" value="Intergrase catalytic core"/>
    <property type="match status" value="1"/>
</dbReference>
<keyword evidence="3 5" id="KW-0238">DNA-binding</keyword>
<evidence type="ECO:0000256" key="3">
    <source>
        <dbReference type="ARBA" id="ARBA00023125"/>
    </source>
</evidence>
<accession>A0A2Z2PFI6</accession>
<dbReference type="Pfam" id="PF02899">
    <property type="entry name" value="Phage_int_SAM_1"/>
    <property type="match status" value="1"/>
</dbReference>
<dbReference type="Pfam" id="PF00589">
    <property type="entry name" value="Phage_integrase"/>
    <property type="match status" value="1"/>
</dbReference>
<keyword evidence="8" id="KW-0614">Plasmid</keyword>
<dbReference type="PROSITE" id="PS51898">
    <property type="entry name" value="TYR_RECOMBINASE"/>
    <property type="match status" value="1"/>
</dbReference>
<evidence type="ECO:0000256" key="4">
    <source>
        <dbReference type="ARBA" id="ARBA00023172"/>
    </source>
</evidence>
<dbReference type="InterPro" id="IPR010998">
    <property type="entry name" value="Integrase_recombinase_N"/>
</dbReference>
<keyword evidence="4" id="KW-0233">DNA recombination</keyword>
<dbReference type="InterPro" id="IPR011010">
    <property type="entry name" value="DNA_brk_join_enz"/>
</dbReference>
<dbReference type="PANTHER" id="PTHR30349">
    <property type="entry name" value="PHAGE INTEGRASE-RELATED"/>
    <property type="match status" value="1"/>
</dbReference>
<sequence>MTSSLPRLIERFFTQRLMRQRNVSTHTVASYRDTFKLFLRFAHRKTGKQPSSLMLEDFDAELVIAFLDDLTAERRSGTATYNLRLTAIRAFFRFLAFEEPTVSHQIQRVLAIPGKIGTRREVQFLVRDEIKALLAAPDRRLWIGRRDYCLLLTAIQTGMRLSELVGLDRGAVTLDTGAHIRCFGKGRKERVTPLTKILSSVLKQWLDEPRLGQSDILFPTVHGSRMSPDAVQYLLAKHVKQAAQQYPSLRAKRISPHVLRHSAAMELLDAGVDSTVISLWLGHESTRSTQAYLHAHLAIKGAALAKVASLSKQPFCRFKANDKLLSFLDNL</sequence>
<evidence type="ECO:0000259" key="7">
    <source>
        <dbReference type="PROSITE" id="PS51900"/>
    </source>
</evidence>
<dbReference type="GO" id="GO:0006310">
    <property type="term" value="P:DNA recombination"/>
    <property type="evidence" value="ECO:0007669"/>
    <property type="project" value="UniProtKB-KW"/>
</dbReference>
<evidence type="ECO:0000256" key="5">
    <source>
        <dbReference type="PROSITE-ProRule" id="PRU01248"/>
    </source>
</evidence>
<dbReference type="EMBL" id="KY000027">
    <property type="protein sequence ID" value="ASK41050.1"/>
    <property type="molecule type" value="Genomic_DNA"/>
</dbReference>
<feature type="domain" description="Core-binding (CB)" evidence="7">
    <location>
        <begin position="3"/>
        <end position="96"/>
    </location>
</feature>
<dbReference type="GO" id="GO:0003677">
    <property type="term" value="F:DNA binding"/>
    <property type="evidence" value="ECO:0007669"/>
    <property type="project" value="UniProtKB-UniRule"/>
</dbReference>
<dbReference type="InterPro" id="IPR013762">
    <property type="entry name" value="Integrase-like_cat_sf"/>
</dbReference>
<keyword evidence="2" id="KW-0229">DNA integration</keyword>
<evidence type="ECO:0000313" key="8">
    <source>
        <dbReference type="EMBL" id="ASK41050.1"/>
    </source>
</evidence>
<geneLocation type="plasmid" evidence="8">
    <name>pTi_CFBP2692</name>
</geneLocation>
<proteinExistence type="predicted"/>
<dbReference type="PROSITE" id="PS51900">
    <property type="entry name" value="CB"/>
    <property type="match status" value="1"/>
</dbReference>